<keyword evidence="3" id="KW-1185">Reference proteome</keyword>
<dbReference type="PROSITE" id="PS50011">
    <property type="entry name" value="PROTEIN_KINASE_DOM"/>
    <property type="match status" value="1"/>
</dbReference>
<dbReference type="EMBL" id="RBNI01010912">
    <property type="protein sequence ID" value="RUP43468.1"/>
    <property type="molecule type" value="Genomic_DNA"/>
</dbReference>
<sequence length="383" mass="43827">MPRRRCWRRGTEHPDDIIAQSSMDIWSLACVCYEIVTGDQLLPLPQDVKVLKSISERGLSETYDFPRNKLDDSTVSMLEHVLKLNPNDRLSARELYGKSFFRHNLSSVNLKLTEELRTINQSMADVKKGMAGIAIVKGDLETIKLKMQEMYDQITDRFLAIQARPCRSSAHRSESNVWVRKRKIPETVPPSARENLKRNWKTLSHPERWVKDVFVLYLLCESLPEDPKKIVELVKPHPTEYVGYPDITAPKPFILGPYVYWTCRILAPALKLTTGLEIPDNVSSVIKELSEGGTKFFNDFREAVHDTGGKINDISSPSQDQILTEMKRVSGPALRTVGAFLEEIDPARRFGDLERVIDLKNDVRWVCAKCKEEGHRNQLLLIE</sequence>
<comment type="caution">
    <text evidence="2">The sequence shown here is derived from an EMBL/GenBank/DDBJ whole genome shotgun (WGS) entry which is preliminary data.</text>
</comment>
<evidence type="ECO:0000259" key="1">
    <source>
        <dbReference type="PROSITE" id="PS50011"/>
    </source>
</evidence>
<proteinExistence type="predicted"/>
<gene>
    <name evidence="2" type="ORF">BC936DRAFT_137128</name>
</gene>
<dbReference type="Proteomes" id="UP000268093">
    <property type="component" value="Unassembled WGS sequence"/>
</dbReference>
<dbReference type="AlphaFoldDB" id="A0A433CY20"/>
<evidence type="ECO:0000313" key="2">
    <source>
        <dbReference type="EMBL" id="RUP43468.1"/>
    </source>
</evidence>
<dbReference type="InterPro" id="IPR000719">
    <property type="entry name" value="Prot_kinase_dom"/>
</dbReference>
<accession>A0A433CY20</accession>
<dbReference type="OrthoDB" id="45365at2759"/>
<dbReference type="GO" id="GO:0004672">
    <property type="term" value="F:protein kinase activity"/>
    <property type="evidence" value="ECO:0007669"/>
    <property type="project" value="InterPro"/>
</dbReference>
<dbReference type="Gene3D" id="1.10.510.10">
    <property type="entry name" value="Transferase(Phosphotransferase) domain 1"/>
    <property type="match status" value="1"/>
</dbReference>
<dbReference type="Pfam" id="PF00069">
    <property type="entry name" value="Pkinase"/>
    <property type="match status" value="1"/>
</dbReference>
<dbReference type="GO" id="GO:0005524">
    <property type="term" value="F:ATP binding"/>
    <property type="evidence" value="ECO:0007669"/>
    <property type="project" value="InterPro"/>
</dbReference>
<reference evidence="2 3" key="1">
    <citation type="journal article" date="2018" name="New Phytol.">
        <title>Phylogenomics of Endogonaceae and evolution of mycorrhizas within Mucoromycota.</title>
        <authorList>
            <person name="Chang Y."/>
            <person name="Desiro A."/>
            <person name="Na H."/>
            <person name="Sandor L."/>
            <person name="Lipzen A."/>
            <person name="Clum A."/>
            <person name="Barry K."/>
            <person name="Grigoriev I.V."/>
            <person name="Martin F.M."/>
            <person name="Stajich J.E."/>
            <person name="Smith M.E."/>
            <person name="Bonito G."/>
            <person name="Spatafora J.W."/>
        </authorList>
    </citation>
    <scope>NUCLEOTIDE SEQUENCE [LARGE SCALE GENOMIC DNA]</scope>
    <source>
        <strain evidence="2 3">GMNB39</strain>
    </source>
</reference>
<dbReference type="InterPro" id="IPR011009">
    <property type="entry name" value="Kinase-like_dom_sf"/>
</dbReference>
<evidence type="ECO:0000313" key="3">
    <source>
        <dbReference type="Proteomes" id="UP000268093"/>
    </source>
</evidence>
<dbReference type="SUPFAM" id="SSF56112">
    <property type="entry name" value="Protein kinase-like (PK-like)"/>
    <property type="match status" value="1"/>
</dbReference>
<name>A0A433CY20_9FUNG</name>
<protein>
    <recommendedName>
        <fullName evidence="1">Protein kinase domain-containing protein</fullName>
    </recommendedName>
</protein>
<feature type="domain" description="Protein kinase" evidence="1">
    <location>
        <begin position="1"/>
        <end position="101"/>
    </location>
</feature>
<organism evidence="2 3">
    <name type="scientific">Jimgerdemannia flammicorona</name>
    <dbReference type="NCBI Taxonomy" id="994334"/>
    <lineage>
        <taxon>Eukaryota</taxon>
        <taxon>Fungi</taxon>
        <taxon>Fungi incertae sedis</taxon>
        <taxon>Mucoromycota</taxon>
        <taxon>Mucoromycotina</taxon>
        <taxon>Endogonomycetes</taxon>
        <taxon>Endogonales</taxon>
        <taxon>Endogonaceae</taxon>
        <taxon>Jimgerdemannia</taxon>
    </lineage>
</organism>